<dbReference type="RefSeq" id="WP_255916451.1">
    <property type="nucleotide sequence ID" value="NZ_JANFQO010000027.1"/>
</dbReference>
<dbReference type="Proteomes" id="UP001165498">
    <property type="component" value="Unassembled WGS sequence"/>
</dbReference>
<proteinExistence type="predicted"/>
<dbReference type="InterPro" id="IPR011044">
    <property type="entry name" value="Quino_amine_DH_bsu"/>
</dbReference>
<accession>A0ABT1QYA8</accession>
<comment type="caution">
    <text evidence="1">The sequence shown here is derived from an EMBL/GenBank/DDBJ whole genome shotgun (WGS) entry which is preliminary data.</text>
</comment>
<name>A0ABT1QYA8_9GAMM</name>
<protein>
    <submittedName>
        <fullName evidence="1">Uncharacterized protein</fullName>
    </submittedName>
</protein>
<keyword evidence="2" id="KW-1185">Reference proteome</keyword>
<evidence type="ECO:0000313" key="1">
    <source>
        <dbReference type="EMBL" id="MCQ4167262.1"/>
    </source>
</evidence>
<dbReference type="SUPFAM" id="SSF50969">
    <property type="entry name" value="YVTN repeat-like/Quinoprotein amine dehydrogenase"/>
    <property type="match status" value="1"/>
</dbReference>
<sequence>MAKDSNTPFIARPQWEKHYKGWHIVDCAVRDRNIVYLVARPDLDVEKQSSTWDHDIGTRLLSIYLDEQNVEKRHGWSELDGFNRPRCGVSRKPIAQALVVARNNEGSVYSIGGGKPGAMERIGTDLNPITQRVKCIDGYAYSVGRNRKIFKRVAVGRWERLEGLPKPGEGEISDVGFNDMDGLSEKELYAVGAGGDVWRYEGKKWTRCDFPSNEQLGTVTVGPDGKVYISGEGGNLWIGSKDTWKQVYKGESSLLNNSSVWFENQLWLCSDYQLRVWDGKEVRRPQHNGVDVVYTGHMDAYDGLLVIASLYDVNAYDGKSWKTLVAPYS</sequence>
<dbReference type="EMBL" id="JANFQO010000027">
    <property type="protein sequence ID" value="MCQ4167262.1"/>
    <property type="molecule type" value="Genomic_DNA"/>
</dbReference>
<organism evidence="1 2">
    <name type="scientific">Tahibacter harae</name>
    <dbReference type="NCBI Taxonomy" id="2963937"/>
    <lineage>
        <taxon>Bacteria</taxon>
        <taxon>Pseudomonadati</taxon>
        <taxon>Pseudomonadota</taxon>
        <taxon>Gammaproteobacteria</taxon>
        <taxon>Lysobacterales</taxon>
        <taxon>Rhodanobacteraceae</taxon>
        <taxon>Tahibacter</taxon>
    </lineage>
</organism>
<reference evidence="1" key="1">
    <citation type="submission" date="2022-07" db="EMBL/GenBank/DDBJ databases">
        <title>Tahibacter sp., a new gammaproteobacterium isolated from the silt sample collected at pig farm.</title>
        <authorList>
            <person name="Chen H."/>
        </authorList>
    </citation>
    <scope>NUCLEOTIDE SEQUENCE</scope>
    <source>
        <strain evidence="1">P2K</strain>
    </source>
</reference>
<gene>
    <name evidence="1" type="ORF">NM961_21320</name>
</gene>
<evidence type="ECO:0000313" key="2">
    <source>
        <dbReference type="Proteomes" id="UP001165498"/>
    </source>
</evidence>